<evidence type="ECO:0000313" key="2">
    <source>
        <dbReference type="EMBL" id="EEG28923.1"/>
    </source>
</evidence>
<dbReference type="STRING" id="537013.CLOSTMETH_03446"/>
<feature type="transmembrane region" description="Helical" evidence="1">
    <location>
        <begin position="25"/>
        <end position="44"/>
    </location>
</feature>
<dbReference type="Proteomes" id="UP000003340">
    <property type="component" value="Unassembled WGS sequence"/>
</dbReference>
<keyword evidence="1" id="KW-0472">Membrane</keyword>
<keyword evidence="3" id="KW-1185">Reference proteome</keyword>
<evidence type="ECO:0000313" key="3">
    <source>
        <dbReference type="Proteomes" id="UP000003340"/>
    </source>
</evidence>
<gene>
    <name evidence="2" type="ORF">CLOSTMETH_03446</name>
</gene>
<comment type="caution">
    <text evidence="2">The sequence shown here is derived from an EMBL/GenBank/DDBJ whole genome shotgun (WGS) entry which is preliminary data.</text>
</comment>
<dbReference type="AlphaFoldDB" id="C0EHV1"/>
<reference evidence="2 3" key="2">
    <citation type="submission" date="2009-02" db="EMBL/GenBank/DDBJ databases">
        <title>Draft genome sequence of Clostridium methylpentosum (DSM 5476).</title>
        <authorList>
            <person name="Sudarsanam P."/>
            <person name="Ley R."/>
            <person name="Guruge J."/>
            <person name="Turnbaugh P.J."/>
            <person name="Mahowald M."/>
            <person name="Liep D."/>
            <person name="Gordon J."/>
        </authorList>
    </citation>
    <scope>NUCLEOTIDE SEQUENCE [LARGE SCALE GENOMIC DNA]</scope>
    <source>
        <strain evidence="2 3">DSM 5476</strain>
    </source>
</reference>
<reference evidence="2 3" key="1">
    <citation type="submission" date="2009-01" db="EMBL/GenBank/DDBJ databases">
        <authorList>
            <person name="Fulton L."/>
            <person name="Clifton S."/>
            <person name="Fulton B."/>
            <person name="Xu J."/>
            <person name="Minx P."/>
            <person name="Pepin K.H."/>
            <person name="Johnson M."/>
            <person name="Bhonagiri V."/>
            <person name="Nash W.E."/>
            <person name="Mardis E.R."/>
            <person name="Wilson R.K."/>
        </authorList>
    </citation>
    <scope>NUCLEOTIDE SEQUENCE [LARGE SCALE GENOMIC DNA]</scope>
    <source>
        <strain evidence="2 3">DSM 5476</strain>
    </source>
</reference>
<evidence type="ECO:0000256" key="1">
    <source>
        <dbReference type="SAM" id="Phobius"/>
    </source>
</evidence>
<dbReference type="EMBL" id="ACEC01000122">
    <property type="protein sequence ID" value="EEG28923.1"/>
    <property type="molecule type" value="Genomic_DNA"/>
</dbReference>
<proteinExistence type="predicted"/>
<evidence type="ECO:0008006" key="4">
    <source>
        <dbReference type="Google" id="ProtNLM"/>
    </source>
</evidence>
<sequence>MYIFSIPVNTKDNEEVDPMNMKKTAVLLVSMSSVVLLLSVILFVTTFNQVSRASDTSVSETVTYQYVVKEHNGKIGIFSPGSAEPGQVLDIDASVLPELDRLALEQGIEIRSDAELRRLIEDFDG</sequence>
<protein>
    <recommendedName>
        <fullName evidence="4">Bypass of forespore C C-terminal domain-containing protein</fullName>
    </recommendedName>
</protein>
<organism evidence="2 3">
    <name type="scientific">[Clostridium] methylpentosum DSM 5476</name>
    <dbReference type="NCBI Taxonomy" id="537013"/>
    <lineage>
        <taxon>Bacteria</taxon>
        <taxon>Bacillati</taxon>
        <taxon>Bacillota</taxon>
        <taxon>Clostridia</taxon>
        <taxon>Eubacteriales</taxon>
        <taxon>Oscillospiraceae</taxon>
        <taxon>Oscillospiraceae incertae sedis</taxon>
    </lineage>
</organism>
<dbReference type="eggNOG" id="ENOG5033GQU">
    <property type="taxonomic scope" value="Bacteria"/>
</dbReference>
<name>C0EHV1_9FIRM</name>
<dbReference type="HOGENOM" id="CLU_1988776_0_0_9"/>
<keyword evidence="1" id="KW-1133">Transmembrane helix</keyword>
<keyword evidence="1" id="KW-0812">Transmembrane</keyword>
<accession>C0EHV1</accession>